<evidence type="ECO:0008006" key="2">
    <source>
        <dbReference type="Google" id="ProtNLM"/>
    </source>
</evidence>
<dbReference type="Gene3D" id="3.90.1720.70">
    <property type="match status" value="1"/>
</dbReference>
<dbReference type="InterPro" id="IPR025562">
    <property type="entry name" value="Tae4"/>
</dbReference>
<dbReference type="AlphaFoldDB" id="A0A142BVF8"/>
<accession>A0A142BVF8</accession>
<evidence type="ECO:0000313" key="1">
    <source>
        <dbReference type="EMBL" id="AMP42096.1"/>
    </source>
</evidence>
<reference evidence="1" key="1">
    <citation type="journal article" date="2016" name="Appl. Environ. Microbiol.">
        <title>Diversity of the Tetracycline Mobilome within a Chinese Pig Manure Sample.</title>
        <authorList>
            <person name="Leclercq S.O."/>
            <person name="Wang C."/>
            <person name="Zhu Y."/>
            <person name="Wu H."/>
            <person name="Du X."/>
            <person name="Liu Z."/>
            <person name="Feng J."/>
        </authorList>
    </citation>
    <scope>NUCLEOTIDE SEQUENCE</scope>
</reference>
<name>A0A142BVF8_9BACT</name>
<protein>
    <recommendedName>
        <fullName evidence="2">Cytoplasmic protein</fullName>
    </recommendedName>
</protein>
<sequence length="166" mass="18683">MSRPSFSTAWAASMRIYDVSHPAKKVANIIGGNVAINVNNPNPKERWDNTCAVRLSFILNQSGFYIPRLRGKNVTGGDNKQYFYRVRDLIAYLRSQWGEPEVVAYPPSGGGNLAKKKGIILFEIQGWSDAQGHATLWDGSGCYDQCYFNEPGVHYRTERANFWSLS</sequence>
<reference evidence="1" key="2">
    <citation type="submission" date="2016-02" db="EMBL/GenBank/DDBJ databases">
        <authorList>
            <person name="Wen L."/>
            <person name="He K."/>
            <person name="Yang H."/>
        </authorList>
    </citation>
    <scope>NUCLEOTIDE SEQUENCE</scope>
</reference>
<proteinExistence type="predicted"/>
<organism evidence="1">
    <name type="scientific">uncultured bacterium IN-01</name>
    <dbReference type="NCBI Taxonomy" id="1805579"/>
    <lineage>
        <taxon>Bacteria</taxon>
        <taxon>environmental samples</taxon>
    </lineage>
</organism>
<dbReference type="Pfam" id="PF14113">
    <property type="entry name" value="Tae4"/>
    <property type="match status" value="1"/>
</dbReference>
<dbReference type="EMBL" id="KU736866">
    <property type="protein sequence ID" value="AMP42096.1"/>
    <property type="molecule type" value="Genomic_DNA"/>
</dbReference>